<organism evidence="3 4">
    <name type="scientific">Anoxybacillus andreesenii</name>
    <dbReference type="NCBI Taxonomy" id="1325932"/>
    <lineage>
        <taxon>Bacteria</taxon>
        <taxon>Bacillati</taxon>
        <taxon>Bacillota</taxon>
        <taxon>Bacilli</taxon>
        <taxon>Bacillales</taxon>
        <taxon>Anoxybacillaceae</taxon>
        <taxon>Anoxybacillus</taxon>
    </lineage>
</organism>
<dbReference type="Proteomes" id="UP001231362">
    <property type="component" value="Unassembled WGS sequence"/>
</dbReference>
<keyword evidence="1" id="KW-0472">Membrane</keyword>
<feature type="transmembrane region" description="Helical" evidence="1">
    <location>
        <begin position="342"/>
        <end position="363"/>
    </location>
</feature>
<feature type="transmembrane region" description="Helical" evidence="1">
    <location>
        <begin position="146"/>
        <end position="165"/>
    </location>
</feature>
<sequence length="389" mass="44415">MNSFGKNRIISLDMMRGFAILGIFLVNMLSFHSPILYIDPLSWWENPLDKVIYSVIDVVAQGSFYPLFSLLFGYGLVLLHQTTTKRGESFYLIASRRLAMLLAIGMIHAVFIWHGDILINYALLGFLFLLFLRLSGKTMLITGGLLWLIPNIVLSLLFFALTLLVPGEEMSIYDPVMAKQSVEIYQQGSYMEILKQRLTDWYAVNNLDNSFLMLFSIFPFFLIGGGMAKLRWFERVKELRKSMLTAFSLFFTLGLLIKISPYVIGHHLAFEYIQDSFGGPMLAFAFAFGVALWAEKSPDNKLLGALAPVGKTSISNYLLQSVVSVLLFYAFGFGLYNKVSVLTGTVFVFIIYGLQILLSSYWLKHHPYGPVEWVWRSVTYNHKQPWKRE</sequence>
<dbReference type="EMBL" id="JAUSTU010000001">
    <property type="protein sequence ID" value="MDQ0153838.1"/>
    <property type="molecule type" value="Genomic_DNA"/>
</dbReference>
<evidence type="ECO:0000256" key="1">
    <source>
        <dbReference type="SAM" id="Phobius"/>
    </source>
</evidence>
<dbReference type="Pfam" id="PF04235">
    <property type="entry name" value="DUF418"/>
    <property type="match status" value="1"/>
</dbReference>
<dbReference type="InterPro" id="IPR007349">
    <property type="entry name" value="DUF418"/>
</dbReference>
<dbReference type="InterPro" id="IPR052529">
    <property type="entry name" value="Bact_Transport_Assoc"/>
</dbReference>
<protein>
    <recommendedName>
        <fullName evidence="2">DUF418 domain-containing protein</fullName>
    </recommendedName>
</protein>
<keyword evidence="1" id="KW-0812">Transmembrane</keyword>
<dbReference type="PANTHER" id="PTHR30590:SF2">
    <property type="entry name" value="INNER MEMBRANE PROTEIN"/>
    <property type="match status" value="1"/>
</dbReference>
<feature type="transmembrane region" description="Helical" evidence="1">
    <location>
        <begin position="276"/>
        <end position="294"/>
    </location>
</feature>
<dbReference type="RefSeq" id="WP_307148464.1">
    <property type="nucleotide sequence ID" value="NZ_JAUSTU010000001.1"/>
</dbReference>
<feature type="transmembrane region" description="Helical" evidence="1">
    <location>
        <begin position="91"/>
        <end position="111"/>
    </location>
</feature>
<dbReference type="PANTHER" id="PTHR30590">
    <property type="entry name" value="INNER MEMBRANE PROTEIN"/>
    <property type="match status" value="1"/>
</dbReference>
<feature type="transmembrane region" description="Helical" evidence="1">
    <location>
        <begin position="58"/>
        <end position="79"/>
    </location>
</feature>
<feature type="transmembrane region" description="Helical" evidence="1">
    <location>
        <begin position="18"/>
        <end position="38"/>
    </location>
</feature>
<reference evidence="3 4" key="1">
    <citation type="submission" date="2023-07" db="EMBL/GenBank/DDBJ databases">
        <title>Genomic Encyclopedia of Type Strains, Phase IV (KMG-IV): sequencing the most valuable type-strain genomes for metagenomic binning, comparative biology and taxonomic classification.</title>
        <authorList>
            <person name="Goeker M."/>
        </authorList>
    </citation>
    <scope>NUCLEOTIDE SEQUENCE [LARGE SCALE GENOMIC DNA]</scope>
    <source>
        <strain evidence="3 4">DSM 23948</strain>
    </source>
</reference>
<evidence type="ECO:0000259" key="2">
    <source>
        <dbReference type="Pfam" id="PF04235"/>
    </source>
</evidence>
<comment type="caution">
    <text evidence="3">The sequence shown here is derived from an EMBL/GenBank/DDBJ whole genome shotgun (WGS) entry which is preliminary data.</text>
</comment>
<feature type="transmembrane region" description="Helical" evidence="1">
    <location>
        <begin position="117"/>
        <end position="134"/>
    </location>
</feature>
<keyword evidence="1" id="KW-1133">Transmembrane helix</keyword>
<feature type="transmembrane region" description="Helical" evidence="1">
    <location>
        <begin position="211"/>
        <end position="232"/>
    </location>
</feature>
<feature type="domain" description="DUF418" evidence="2">
    <location>
        <begin position="228"/>
        <end position="380"/>
    </location>
</feature>
<keyword evidence="4" id="KW-1185">Reference proteome</keyword>
<proteinExistence type="predicted"/>
<evidence type="ECO:0000313" key="3">
    <source>
        <dbReference type="EMBL" id="MDQ0153838.1"/>
    </source>
</evidence>
<name>A0ABT9UYQ8_9BACL</name>
<feature type="transmembrane region" description="Helical" evidence="1">
    <location>
        <begin position="314"/>
        <end position="336"/>
    </location>
</feature>
<accession>A0ABT9UYQ8</accession>
<feature type="transmembrane region" description="Helical" evidence="1">
    <location>
        <begin position="244"/>
        <end position="264"/>
    </location>
</feature>
<gene>
    <name evidence="3" type="ORF">J2S07_000136</name>
</gene>
<evidence type="ECO:0000313" key="4">
    <source>
        <dbReference type="Proteomes" id="UP001231362"/>
    </source>
</evidence>